<sequence>MSGHRGLRRNLADNLHRFQRLVAVVLGRKVIGVHRRVHRRIRCRDVNRAAAFRIDLELPQLDAGERINRNARRSASNVAGRGAVKRDLQFEIGLAERLVCLEHGVRNCRGRRHDALHRRQIPDQFQPATQFAVQQGIGGYALLDVVVHAGLQMVLQVLANTRQLVQNVDPKAAQQRRLADAGKLQQLWRDDRPRRQDHLATGGQGLQHAVVAHQNPGGTLAGKGDLFHRSLGQNGQVLAVLDRAQVAFGGRTALSVADRELQPARALGIGAVIVGVHVAAPLHASIKEALRNRVFQHDVSAGDRTAAPTQIGRRRLAVFEFFEIGQQVAVAPARIALVAPFVIARRLAPHINHPVQRR</sequence>
<dbReference type="EMBL" id="MLJW01001368">
    <property type="protein sequence ID" value="OIQ78619.1"/>
    <property type="molecule type" value="Genomic_DNA"/>
</dbReference>
<evidence type="ECO:0000313" key="1">
    <source>
        <dbReference type="EMBL" id="OIQ78619.1"/>
    </source>
</evidence>
<reference evidence="1" key="1">
    <citation type="submission" date="2016-10" db="EMBL/GenBank/DDBJ databases">
        <title>Sequence of Gallionella enrichment culture.</title>
        <authorList>
            <person name="Poehlein A."/>
            <person name="Muehling M."/>
            <person name="Daniel R."/>
        </authorList>
    </citation>
    <scope>NUCLEOTIDE SEQUENCE</scope>
</reference>
<protein>
    <submittedName>
        <fullName evidence="1">Uncharacterized protein</fullName>
    </submittedName>
</protein>
<name>A0A1J5QM82_9ZZZZ</name>
<dbReference type="AlphaFoldDB" id="A0A1J5QM82"/>
<accession>A0A1J5QM82</accession>
<proteinExistence type="predicted"/>
<comment type="caution">
    <text evidence="1">The sequence shown here is derived from an EMBL/GenBank/DDBJ whole genome shotgun (WGS) entry which is preliminary data.</text>
</comment>
<organism evidence="1">
    <name type="scientific">mine drainage metagenome</name>
    <dbReference type="NCBI Taxonomy" id="410659"/>
    <lineage>
        <taxon>unclassified sequences</taxon>
        <taxon>metagenomes</taxon>
        <taxon>ecological metagenomes</taxon>
    </lineage>
</organism>
<gene>
    <name evidence="1" type="ORF">GALL_396650</name>
</gene>